<organism evidence="1">
    <name type="scientific">Legionella pneumophila</name>
    <dbReference type="NCBI Taxonomy" id="446"/>
    <lineage>
        <taxon>Bacteria</taxon>
        <taxon>Pseudomonadati</taxon>
        <taxon>Pseudomonadota</taxon>
        <taxon>Gammaproteobacteria</taxon>
        <taxon>Legionellales</taxon>
        <taxon>Legionellaceae</taxon>
        <taxon>Legionella</taxon>
    </lineage>
</organism>
<geneLocation type="plasmid" evidence="1">
    <name>Mobile Element-1</name>
</geneLocation>
<dbReference type="EMBL" id="KT271770">
    <property type="protein sequence ID" value="ALK43938.1"/>
    <property type="molecule type" value="Genomic_DNA"/>
</dbReference>
<accession>A0A140AYP1</accession>
<protein>
    <submittedName>
        <fullName evidence="1">Uncharacterized protein</fullName>
    </submittedName>
</protein>
<keyword evidence="1" id="KW-0614">Plasmid</keyword>
<proteinExistence type="predicted"/>
<evidence type="ECO:0000313" key="1">
    <source>
        <dbReference type="EMBL" id="ALK43938.1"/>
    </source>
</evidence>
<sequence length="137" mass="16077">MDIFNILRYMHPNAQFSMGDTYDSIVWDSQDIPKPTLQEIESAYPDYQFYLFKKQAGKFIQDFIDNKAQEKDYGNGIHCASYINSTNLQWKQEAQSFVTWRDAVWLYAYSELALIQAGDKPVPTIEEFIQSLPELNW</sequence>
<dbReference type="AlphaFoldDB" id="A0A140AYP1"/>
<dbReference type="RefSeq" id="WP_061515193.1">
    <property type="nucleotide sequence ID" value="NZ_KQ973600.1"/>
</dbReference>
<name>A0A140AYP1_LEGPN</name>
<reference evidence="1" key="1">
    <citation type="journal article" date="2016" name="Cell. Microbiol.">
        <title>Active and Adaptive Legionella CRISPR-Cas reveals a recurrent challenge to the pathogen.</title>
        <authorList>
            <person name="Rao C."/>
            <person name="Guyard C."/>
            <person name="Pelaz C."/>
            <person name="Wasserscheid J."/>
            <person name="Bondy-Denomy J."/>
            <person name="Dewar K."/>
            <person name="Ensminger A.W."/>
        </authorList>
    </citation>
    <scope>NUCLEOTIDE SEQUENCE</scope>
    <source>
        <strain evidence="1">Murcia-2001 4983</strain>
        <plasmid evidence="1">Mobile Element-1</plasmid>
    </source>
</reference>